<dbReference type="RefSeq" id="XP_004364513.2">
    <property type="nucleotide sequence ID" value="XM_004364456.2"/>
</dbReference>
<sequence>MDSSELARLQPLRLRALNAVRLGQWDAFEDAIARLEASHTARTSSLIIQGWAADARSLAKFVAGQVDSTETDESPSSQHTERRVAQNYLDWSDLKLSSQDLQLVAMHNALADRLATRWNAPSTTTPTRKSLQQDRSEFHALATLLHGIPPAPRSLQIAASVYILHVLWCLQSWAGPHLAGGSSEAVQQETRVMSAAHSVVQAWRQLLRLAHVLHPDATPEEERLERNLGFSAAVVGGDVTLQIQELCAFRVQAVLRLAHQHRDMADLVYQATALLGMLCLVHPPTCPAAFNERMSTTSMALGVPRAGTTTAEFQQMTFSMLEALATSLTQRALVTSGQSFPVHFLASGGFAAAFRPEHELASSASVLYAIAATQQAENFLPQQTAFAWSGRDRFARQADWALGAMSRLDSPLLSVYSMRVCRAIEAKNWAQAETLLREGVGCFNPLPVIQSMLLGCVEFNRSKYEQAAISFQQALGLGDANLQCVALYNLAMTWLAQGDASSAEEALRKAITNHEARQWRDAHPIHALWISQTPFGAMMVQFHTDSPKVLSGAILHLWLARCLVRQQRWSSAVIEYRRARDANVAAEIEENQLVEEMSHALLNGNQPEECLAVLDSAPIQNSPWRWSVRAEALARLRQFPDALAAVDSGLGACDANNPMRTVLLNNRIVLLLLARRVSEAQEAANRATSLVSRDETVAYNATLLVLLLGTQSQGRDALRRWKLGRQQRQHIVVQQTAMDVSVARTPLVARSCRIQPSVTDTQLALLQASPS</sequence>
<gene>
    <name evidence="1" type="ORF">CAOG_001645</name>
</gene>
<dbReference type="Gene3D" id="1.25.40.10">
    <property type="entry name" value="Tetratricopeptide repeat domain"/>
    <property type="match status" value="2"/>
</dbReference>
<evidence type="ECO:0000313" key="1">
    <source>
        <dbReference type="EMBL" id="KJE90315.1"/>
    </source>
</evidence>
<dbReference type="EMBL" id="KE346361">
    <property type="protein sequence ID" value="KJE90315.1"/>
    <property type="molecule type" value="Genomic_DNA"/>
</dbReference>
<accession>A0A0D2WJN1</accession>
<dbReference type="SUPFAM" id="SSF48452">
    <property type="entry name" value="TPR-like"/>
    <property type="match status" value="1"/>
</dbReference>
<reference evidence="2" key="1">
    <citation type="submission" date="2011-02" db="EMBL/GenBank/DDBJ databases">
        <title>The Genome Sequence of Capsaspora owczarzaki ATCC 30864.</title>
        <authorList>
            <person name="Russ C."/>
            <person name="Cuomo C."/>
            <person name="Burger G."/>
            <person name="Gray M.W."/>
            <person name="Holland P.W.H."/>
            <person name="King N."/>
            <person name="Lang F.B.F."/>
            <person name="Roger A.J."/>
            <person name="Ruiz-Trillo I."/>
            <person name="Young S.K."/>
            <person name="Zeng Q."/>
            <person name="Gargeya S."/>
            <person name="Alvarado L."/>
            <person name="Berlin A."/>
            <person name="Chapman S.B."/>
            <person name="Chen Z."/>
            <person name="Freedman E."/>
            <person name="Gellesch M."/>
            <person name="Goldberg J."/>
            <person name="Griggs A."/>
            <person name="Gujja S."/>
            <person name="Heilman E."/>
            <person name="Heiman D."/>
            <person name="Howarth C."/>
            <person name="Mehta T."/>
            <person name="Neiman D."/>
            <person name="Pearson M."/>
            <person name="Roberts A."/>
            <person name="Saif S."/>
            <person name="Shea T."/>
            <person name="Shenoy N."/>
            <person name="Sisk P."/>
            <person name="Stolte C."/>
            <person name="Sykes S."/>
            <person name="White J."/>
            <person name="Yandava C."/>
            <person name="Haas B."/>
            <person name="Nusbaum C."/>
            <person name="Birren B."/>
        </authorList>
    </citation>
    <scope>NUCLEOTIDE SEQUENCE</scope>
    <source>
        <strain evidence="2">ATCC 30864</strain>
    </source>
</reference>
<dbReference type="InterPro" id="IPR019734">
    <property type="entry name" value="TPR_rpt"/>
</dbReference>
<dbReference type="InParanoid" id="A0A0D2WJN1"/>
<dbReference type="Proteomes" id="UP000008743">
    <property type="component" value="Unassembled WGS sequence"/>
</dbReference>
<dbReference type="SMART" id="SM00028">
    <property type="entry name" value="TPR"/>
    <property type="match status" value="4"/>
</dbReference>
<protein>
    <submittedName>
        <fullName evidence="1">Uncharacterized protein</fullName>
    </submittedName>
</protein>
<keyword evidence="2" id="KW-1185">Reference proteome</keyword>
<dbReference type="InterPro" id="IPR011990">
    <property type="entry name" value="TPR-like_helical_dom_sf"/>
</dbReference>
<name>A0A0D2WJN1_CAPO3</name>
<evidence type="ECO:0000313" key="2">
    <source>
        <dbReference type="Proteomes" id="UP000008743"/>
    </source>
</evidence>
<organism evidence="1 2">
    <name type="scientific">Capsaspora owczarzaki (strain ATCC 30864)</name>
    <dbReference type="NCBI Taxonomy" id="595528"/>
    <lineage>
        <taxon>Eukaryota</taxon>
        <taxon>Filasterea</taxon>
        <taxon>Capsaspora</taxon>
    </lineage>
</organism>
<dbReference type="AlphaFoldDB" id="A0A0D2WJN1"/>
<proteinExistence type="predicted"/>